<reference evidence="2 3" key="1">
    <citation type="journal article" date="2015" name="Genome Biol. Evol.">
        <title>Comparative Genomics of a Bacterivorous Green Alga Reveals Evolutionary Causalities and Consequences of Phago-Mixotrophic Mode of Nutrition.</title>
        <authorList>
            <person name="Burns J.A."/>
            <person name="Paasch A."/>
            <person name="Narechania A."/>
            <person name="Kim E."/>
        </authorList>
    </citation>
    <scope>NUCLEOTIDE SEQUENCE [LARGE SCALE GENOMIC DNA]</scope>
    <source>
        <strain evidence="2 3">PLY_AMNH</strain>
    </source>
</reference>
<comment type="caution">
    <text evidence="2">The sequence shown here is derived from an EMBL/GenBank/DDBJ whole genome shotgun (WGS) entry which is preliminary data.</text>
</comment>
<sequence length="830" mass="89778">MGRGKGHVTPPSGPGLGAPASEEKPGEHSPLDTVTLSSQQQQISAITDLVRSLATQLQSNQRSAVPVDLPGTSLFVETIYTAMALVKLHPDYMLLKTKFMTDALPASEVLADHVTSHYDLSRALLQRTLLTRPGHPAKDCFMTNNEKREAFLKKASSSAKAAILKRLANYKHGSKHGKLPVPGEHLNAAAGQSELCPGLEDSGEVLFALSGAGQSGVHPGLEDTGESLHALRETEHSDLHSGLAESGDWTVAARGAVSRWNHKHPGYHYLSGSLPYPTPYQLCLGKGFSQPIRVDLPFSGLTIFNYYSVLDGVYEPAVTVSAAACEGAVGCEHTICKPRAETSSAQRPPCRPKKKHHCYVPSKHTSLLNRHNPIKVKPVHDCWVYIDTITAFFPHKACLERTPSVWEAGRGQHLDGQHMEKLLQLEHAMVRTSLEDLQDWASGLGQTTRALIRAVESYGTLIFGITDDGPYSDHFGSTHGSYSDSDSDYGDDPEDRDGFGSMPDLASSDSGDGPADQDDSGSMPDLASSSDSNSGHEDGDGYHPCDNWASGVFTSCMSDSGGYMPDLGSASDSDSDEMSDSCESIPDLDSGSDSDDDVDPLPTNGWACGDHFGGNFGGSIPNLDSGSDSDDHVDPLPSDTRACGVSRAPEAGHVDMARGVHAGRTRACSTVGKSAVLDSGATKHIFNSVAVFNKDCDTKACETFKLFASENNHSLDIYRTLSDTCFIKDWAGRHFYGNPPFDHDIILNCLQKTLADFDRDPANTKFMFMLPKWVTASWWHLTTHFIIIHEYPAGAKISFAPMASCYNVANLHWSPVEKIESGLRTRNGQW</sequence>
<feature type="compositionally biased region" description="Basic and acidic residues" evidence="1">
    <location>
        <begin position="21"/>
        <end position="30"/>
    </location>
</feature>
<feature type="compositionally biased region" description="Acidic residues" evidence="1">
    <location>
        <begin position="590"/>
        <end position="599"/>
    </location>
</feature>
<dbReference type="Proteomes" id="UP001190700">
    <property type="component" value="Unassembled WGS sequence"/>
</dbReference>
<organism evidence="2 3">
    <name type="scientific">Cymbomonas tetramitiformis</name>
    <dbReference type="NCBI Taxonomy" id="36881"/>
    <lineage>
        <taxon>Eukaryota</taxon>
        <taxon>Viridiplantae</taxon>
        <taxon>Chlorophyta</taxon>
        <taxon>Pyramimonadophyceae</taxon>
        <taxon>Pyramimonadales</taxon>
        <taxon>Pyramimonadaceae</taxon>
        <taxon>Cymbomonas</taxon>
    </lineage>
</organism>
<evidence type="ECO:0000313" key="3">
    <source>
        <dbReference type="Proteomes" id="UP001190700"/>
    </source>
</evidence>
<evidence type="ECO:0000313" key="2">
    <source>
        <dbReference type="EMBL" id="KAK3237941.1"/>
    </source>
</evidence>
<gene>
    <name evidence="2" type="ORF">CYMTET_52018</name>
</gene>
<protein>
    <submittedName>
        <fullName evidence="2">Uncharacterized protein</fullName>
    </submittedName>
</protein>
<feature type="region of interest" description="Disordered" evidence="1">
    <location>
        <begin position="1"/>
        <end position="37"/>
    </location>
</feature>
<proteinExistence type="predicted"/>
<accession>A0AAE0BJV6</accession>
<name>A0AAE0BJV6_9CHLO</name>
<feature type="compositionally biased region" description="Acidic residues" evidence="1">
    <location>
        <begin position="485"/>
        <end position="495"/>
    </location>
</feature>
<feature type="region of interest" description="Disordered" evidence="1">
    <location>
        <begin position="565"/>
        <end position="600"/>
    </location>
</feature>
<dbReference type="AlphaFoldDB" id="A0AAE0BJV6"/>
<evidence type="ECO:0000256" key="1">
    <source>
        <dbReference type="SAM" id="MobiDB-lite"/>
    </source>
</evidence>
<feature type="region of interest" description="Disordered" evidence="1">
    <location>
        <begin position="476"/>
        <end position="541"/>
    </location>
</feature>
<keyword evidence="3" id="KW-1185">Reference proteome</keyword>
<dbReference type="EMBL" id="LGRX02034390">
    <property type="protein sequence ID" value="KAK3237941.1"/>
    <property type="molecule type" value="Genomic_DNA"/>
</dbReference>